<dbReference type="PROSITE" id="PS50076">
    <property type="entry name" value="DNAJ_2"/>
    <property type="match status" value="1"/>
</dbReference>
<feature type="transmembrane region" description="Helical" evidence="6">
    <location>
        <begin position="401"/>
        <end position="427"/>
    </location>
</feature>
<evidence type="ECO:0000256" key="3">
    <source>
        <dbReference type="ARBA" id="ARBA00022803"/>
    </source>
</evidence>
<dbReference type="SUPFAM" id="SSF48452">
    <property type="entry name" value="TPR-like"/>
    <property type="match status" value="1"/>
</dbReference>
<dbReference type="InterPro" id="IPR009677">
    <property type="entry name" value="DUF1266"/>
</dbReference>
<sequence length="650" mass="77101">MTAWETLEIEPTDDLTKIKKAYAKGLKIHHPEEDPEGYQLLREAYDSAIKQAKRGLINTHINIKDIESQQAWEIDDSEEIIQKNPVEDFIQKLEMLYNDFFSRLDIKKWETLLQADIIWDVQHSEHLQDYLIEFLEEHPYLPPSVWQLLEQTFHWMEQKEQLEERYGEETTRFLMENISIRNQLGYDFFKKEVDIDYEWYLQLRADAQAYLCDDQLEAAEEAMNQAFQMFTHDPDLLHLKGVYYLRKNNYNAALQMFEEKLALSPADLDGLLYRAQLYFHFKDFEKVIADCEQILAQRSDHVDGLFLIIKGYLGLNKEVEAHKWILKAIELHPDRPEFLPYKSKVLNEKTKSDQIEIVEHMPKHKRRLNNTYFYTFVVLRRAWIYVFAFMITLLTPIPFKYTALLLIPILWEIGRVLMVVFAPTAIYRKSKKKKQALYLRCLSAPCIESHFLDHYFTAFDFTYIRDRLIGKKFLNKVLEKWEISSPAELKEKIHWLIDVGTREEFNHYLYQLMPLTEEARTQFIESIKDDSNYPKFLLANRGLYTLTEAGVAAADWGWSIYLCRIGRRLGYLSKTEAKELMLKSAQLSQHAYLNWNEYFTAFHLGSYFNANDSDHNNYGKYGLSIMFVLLALGKSPLLQFDWKNDELVKQ</sequence>
<dbReference type="RefSeq" id="WP_212963789.1">
    <property type="nucleotide sequence ID" value="NZ_BOQT01000019.1"/>
</dbReference>
<dbReference type="SMART" id="SM00028">
    <property type="entry name" value="TPR"/>
    <property type="match status" value="3"/>
</dbReference>
<keyword evidence="3 5" id="KW-0802">TPR repeat</keyword>
<feature type="transmembrane region" description="Helical" evidence="6">
    <location>
        <begin position="371"/>
        <end position="395"/>
    </location>
</feature>
<keyword evidence="6" id="KW-0812">Transmembrane</keyword>
<proteinExistence type="predicted"/>
<keyword evidence="6" id="KW-0472">Membrane</keyword>
<keyword evidence="2" id="KW-0677">Repeat</keyword>
<feature type="repeat" description="TPR" evidence="5">
    <location>
        <begin position="234"/>
        <end position="267"/>
    </location>
</feature>
<dbReference type="InterPro" id="IPR036869">
    <property type="entry name" value="J_dom_sf"/>
</dbReference>
<dbReference type="InterPro" id="IPR051685">
    <property type="entry name" value="Ycf3/AcsC/BcsC/TPR_MFPF"/>
</dbReference>
<name>A0ABQ4KCF2_9BACI</name>
<evidence type="ECO:0000256" key="6">
    <source>
        <dbReference type="SAM" id="Phobius"/>
    </source>
</evidence>
<comment type="caution">
    <text evidence="8">The sequence shown here is derived from an EMBL/GenBank/DDBJ whole genome shotgun (WGS) entry which is preliminary data.</text>
</comment>
<dbReference type="InterPro" id="IPR019734">
    <property type="entry name" value="TPR_rpt"/>
</dbReference>
<organism evidence="8 9">
    <name type="scientific">Siminovitchia fordii</name>
    <dbReference type="NCBI Taxonomy" id="254759"/>
    <lineage>
        <taxon>Bacteria</taxon>
        <taxon>Bacillati</taxon>
        <taxon>Bacillota</taxon>
        <taxon>Bacilli</taxon>
        <taxon>Bacillales</taxon>
        <taxon>Bacillaceae</taxon>
        <taxon>Siminovitchia</taxon>
    </lineage>
</organism>
<dbReference type="PANTHER" id="PTHR44943">
    <property type="entry name" value="CELLULOSE SYNTHASE OPERON PROTEIN C"/>
    <property type="match status" value="1"/>
</dbReference>
<dbReference type="Pfam" id="PF06889">
    <property type="entry name" value="DUF1266"/>
    <property type="match status" value="1"/>
</dbReference>
<evidence type="ECO:0000256" key="5">
    <source>
        <dbReference type="PROSITE-ProRule" id="PRU00339"/>
    </source>
</evidence>
<dbReference type="Proteomes" id="UP000680279">
    <property type="component" value="Unassembled WGS sequence"/>
</dbReference>
<evidence type="ECO:0000256" key="2">
    <source>
        <dbReference type="ARBA" id="ARBA00022737"/>
    </source>
</evidence>
<dbReference type="InterPro" id="IPR011990">
    <property type="entry name" value="TPR-like_helical_dom_sf"/>
</dbReference>
<evidence type="ECO:0000256" key="1">
    <source>
        <dbReference type="ARBA" id="ARBA00022705"/>
    </source>
</evidence>
<evidence type="ECO:0000256" key="4">
    <source>
        <dbReference type="ARBA" id="ARBA00023016"/>
    </source>
</evidence>
<dbReference type="SUPFAM" id="SSF46565">
    <property type="entry name" value="Chaperone J-domain"/>
    <property type="match status" value="1"/>
</dbReference>
<gene>
    <name evidence="8" type="ORF">J1TS3_38500</name>
</gene>
<dbReference type="InterPro" id="IPR001623">
    <property type="entry name" value="DnaJ_domain"/>
</dbReference>
<evidence type="ECO:0000313" key="9">
    <source>
        <dbReference type="Proteomes" id="UP000680279"/>
    </source>
</evidence>
<feature type="domain" description="J" evidence="7">
    <location>
        <begin position="2"/>
        <end position="61"/>
    </location>
</feature>
<keyword evidence="6" id="KW-1133">Transmembrane helix</keyword>
<protein>
    <recommendedName>
        <fullName evidence="7">J domain-containing protein</fullName>
    </recommendedName>
</protein>
<evidence type="ECO:0000259" key="7">
    <source>
        <dbReference type="PROSITE" id="PS50076"/>
    </source>
</evidence>
<dbReference type="EMBL" id="BOQT01000019">
    <property type="protein sequence ID" value="GIN22716.1"/>
    <property type="molecule type" value="Genomic_DNA"/>
</dbReference>
<dbReference type="PANTHER" id="PTHR44943:SF8">
    <property type="entry name" value="TPR REPEAT-CONTAINING PROTEIN MJ0263"/>
    <property type="match status" value="1"/>
</dbReference>
<evidence type="ECO:0000313" key="8">
    <source>
        <dbReference type="EMBL" id="GIN22716.1"/>
    </source>
</evidence>
<reference evidence="8 9" key="1">
    <citation type="submission" date="2021-03" db="EMBL/GenBank/DDBJ databases">
        <title>Antimicrobial resistance genes in bacteria isolated from Japanese honey, and their potential for conferring macrolide and lincosamide resistance in the American foulbrood pathogen Paenibacillus larvae.</title>
        <authorList>
            <person name="Okamoto M."/>
            <person name="Kumagai M."/>
            <person name="Kanamori H."/>
            <person name="Takamatsu D."/>
        </authorList>
    </citation>
    <scope>NUCLEOTIDE SEQUENCE [LARGE SCALE GENOMIC DNA]</scope>
    <source>
        <strain evidence="8 9">J1TS3</strain>
    </source>
</reference>
<keyword evidence="4" id="KW-0346">Stress response</keyword>
<keyword evidence="1" id="KW-0235">DNA replication</keyword>
<dbReference type="PROSITE" id="PS50005">
    <property type="entry name" value="TPR"/>
    <property type="match status" value="1"/>
</dbReference>
<accession>A0ABQ4KCF2</accession>
<keyword evidence="9" id="KW-1185">Reference proteome</keyword>
<dbReference type="Gene3D" id="1.25.40.10">
    <property type="entry name" value="Tetratricopeptide repeat domain"/>
    <property type="match status" value="1"/>
</dbReference>